<dbReference type="InterPro" id="IPR029069">
    <property type="entry name" value="HotDog_dom_sf"/>
</dbReference>
<dbReference type="CDD" id="cd00586">
    <property type="entry name" value="4HBT"/>
    <property type="match status" value="1"/>
</dbReference>
<evidence type="ECO:0000313" key="2">
    <source>
        <dbReference type="EMBL" id="MFC3679690.1"/>
    </source>
</evidence>
<protein>
    <submittedName>
        <fullName evidence="2">Acyl-CoA thioesterase</fullName>
        <ecNumber evidence="2">3.1.2.-</ecNumber>
    </submittedName>
</protein>
<evidence type="ECO:0000256" key="1">
    <source>
        <dbReference type="ARBA" id="ARBA00022801"/>
    </source>
</evidence>
<reference evidence="3" key="1">
    <citation type="journal article" date="2019" name="Int. J. Syst. Evol. Microbiol.">
        <title>The Global Catalogue of Microorganisms (GCM) 10K type strain sequencing project: providing services to taxonomists for standard genome sequencing and annotation.</title>
        <authorList>
            <consortium name="The Broad Institute Genomics Platform"/>
            <consortium name="The Broad Institute Genome Sequencing Center for Infectious Disease"/>
            <person name="Wu L."/>
            <person name="Ma J."/>
        </authorList>
    </citation>
    <scope>NUCLEOTIDE SEQUENCE [LARGE SCALE GENOMIC DNA]</scope>
    <source>
        <strain evidence="3">KCTC 42424</strain>
    </source>
</reference>
<sequence>MHYQWHKTPAHTIRFSVEDKHIDVLGHANNCEYPKWMENVAWSHCEAAGLPFSRWQQLDYAWVARRTEIDYQVPALKGDDIIAATWIEQNDKKLTMTRAYELKRASDGVTLVRGQTQWVCIRLSRGKPARMPVEFAEAFVVADDAAADS</sequence>
<accession>A0ABV7VQV2</accession>
<dbReference type="EMBL" id="JBHRYB010000005">
    <property type="protein sequence ID" value="MFC3679690.1"/>
    <property type="molecule type" value="Genomic_DNA"/>
</dbReference>
<dbReference type="RefSeq" id="WP_376865443.1">
    <property type="nucleotide sequence ID" value="NZ_JBHRYB010000005.1"/>
</dbReference>
<dbReference type="GO" id="GO:0016787">
    <property type="term" value="F:hydrolase activity"/>
    <property type="evidence" value="ECO:0007669"/>
    <property type="project" value="UniProtKB-KW"/>
</dbReference>
<gene>
    <name evidence="2" type="ORF">ACFOMG_06155</name>
</gene>
<dbReference type="PANTHER" id="PTHR31793">
    <property type="entry name" value="4-HYDROXYBENZOYL-COA THIOESTERASE FAMILY MEMBER"/>
    <property type="match status" value="1"/>
</dbReference>
<keyword evidence="3" id="KW-1185">Reference proteome</keyword>
<dbReference type="Proteomes" id="UP001595722">
    <property type="component" value="Unassembled WGS sequence"/>
</dbReference>
<dbReference type="EC" id="3.1.2.-" evidence="2"/>
<organism evidence="2 3">
    <name type="scientific">Bacterioplanoides pacificum</name>
    <dbReference type="NCBI Taxonomy" id="1171596"/>
    <lineage>
        <taxon>Bacteria</taxon>
        <taxon>Pseudomonadati</taxon>
        <taxon>Pseudomonadota</taxon>
        <taxon>Gammaproteobacteria</taxon>
        <taxon>Oceanospirillales</taxon>
        <taxon>Oceanospirillaceae</taxon>
        <taxon>Bacterioplanoides</taxon>
    </lineage>
</organism>
<dbReference type="Gene3D" id="3.10.129.10">
    <property type="entry name" value="Hotdog Thioesterase"/>
    <property type="match status" value="1"/>
</dbReference>
<comment type="caution">
    <text evidence="2">The sequence shown here is derived from an EMBL/GenBank/DDBJ whole genome shotgun (WGS) entry which is preliminary data.</text>
</comment>
<name>A0ABV7VQV2_9GAMM</name>
<evidence type="ECO:0000313" key="3">
    <source>
        <dbReference type="Proteomes" id="UP001595722"/>
    </source>
</evidence>
<dbReference type="InterPro" id="IPR050563">
    <property type="entry name" value="4-hydroxybenzoyl-CoA_TE"/>
</dbReference>
<keyword evidence="1 2" id="KW-0378">Hydrolase</keyword>
<dbReference type="Pfam" id="PF13279">
    <property type="entry name" value="4HBT_2"/>
    <property type="match status" value="1"/>
</dbReference>
<proteinExistence type="predicted"/>
<dbReference type="PANTHER" id="PTHR31793:SF37">
    <property type="entry name" value="ACYL-COA THIOESTER HYDROLASE YBGC"/>
    <property type="match status" value="1"/>
</dbReference>
<dbReference type="SUPFAM" id="SSF54637">
    <property type="entry name" value="Thioesterase/thiol ester dehydrase-isomerase"/>
    <property type="match status" value="1"/>
</dbReference>